<sequence>MAPARKKQKSTKPTQSIQPTQPNQPIKSIQPRLFAPFRALGFVTNDIPFNILSRSTRDANKLSAQIVTCLGNSWAMWDLSTMRLLFVSPDCENPINSIANDGTYVYVSAGPHLIKYSRGKQISKFEYPEPSELGTITLFGSQLLALRANGNGLIVFDNHSNAKSEFSHEIQFPFNFTATQILHPSTYLNKIVVASAQGDLQLWNIRTRSLIHSFQSTHLRRSLPRPSTEAITSLEQSPAIDVLAIGYSDGLISLYDIKSDEELLRMRMDGDLSINSITFRTDGEHIMATAASNGYIAFWNLNEGGRLVNVLRDAHSESTSKIEFLPNQPVLISSSGDNSVKQWLFDSPSVLPRLLKFRAGHTAPPHHIRYYGEDGKTILSAGRDNSLRYMSVVRDSRSFEMSQGSLARKAAQLALPMAALRLPPITSLAFATQRSKDWDDVLTSHADSADSYTWHVQDKKLGKHKLVMDDGVARSVTVSVCGNYGLIGTDKGKINQFNMQSGIKRRVLSIQNKYENKDALAISGVISDALNTTIVASTLDGFLYFFDFHNGALIDTLQLRGGVHQLILQRDNGIMAAICADNVVRLVDIETRRVVREFRGFTKRVSDIAFSPDSKWLVASSYDCIIRTYDIPTGTLVDAFRVTSLPTSLTFSPTGDFVATTHTDSVGIYLWANKTQLVEVPLRPISQTDVIDVGLPTMQGEVEDEELGQLESEPIVQHALGGIKEQLSDGLVTLSTMPRTRWQTLLNLDTIRERNKPAEPVKAPEQAPFFLPSLMDTQNNTSGDKMSVDVDKQDTHRLVEGALGIETQLSKMLHSAQSDKLDQLFTYLHGITPANNDADVRSLMPADLELFLKALSERLGQQKDFDTVQAQMGLALRVHADILSSDSSLRESLSNLAQAQRKECHRLFDLTNYSLGVLSFVRDIPLQ</sequence>
<name>A0A4T0H5W7_WALIC</name>
<organism evidence="6 8">
    <name type="scientific">Wallemia ichthyophaga</name>
    <dbReference type="NCBI Taxonomy" id="245174"/>
    <lineage>
        <taxon>Eukaryota</taxon>
        <taxon>Fungi</taxon>
        <taxon>Dikarya</taxon>
        <taxon>Basidiomycota</taxon>
        <taxon>Wallemiomycotina</taxon>
        <taxon>Wallemiomycetes</taxon>
        <taxon>Wallemiales</taxon>
        <taxon>Wallemiaceae</taxon>
        <taxon>Wallemia</taxon>
    </lineage>
</organism>
<feature type="repeat" description="WD" evidence="1">
    <location>
        <begin position="312"/>
        <end position="343"/>
    </location>
</feature>
<dbReference type="Pfam" id="PF04192">
    <property type="entry name" value="Utp21"/>
    <property type="match status" value="1"/>
</dbReference>
<dbReference type="EMBL" id="SPOF01000037">
    <property type="protein sequence ID" value="TIB09819.1"/>
    <property type="molecule type" value="Genomic_DNA"/>
</dbReference>
<dbReference type="Pfam" id="PF25168">
    <property type="entry name" value="Beta-prop_WDR36-Utp21_2nd"/>
    <property type="match status" value="1"/>
</dbReference>
<dbReference type="InterPro" id="IPR007319">
    <property type="entry name" value="WDR36/Utp21_C"/>
</dbReference>
<feature type="region of interest" description="Disordered" evidence="2">
    <location>
        <begin position="1"/>
        <end position="28"/>
    </location>
</feature>
<dbReference type="AlphaFoldDB" id="A0A4T0H5W7"/>
<dbReference type="Gene3D" id="2.130.10.10">
    <property type="entry name" value="YVTN repeat-like/Quinoprotein amine dehydrogenase"/>
    <property type="match status" value="2"/>
</dbReference>
<dbReference type="PROSITE" id="PS50294">
    <property type="entry name" value="WD_REPEATS_REGION"/>
    <property type="match status" value="1"/>
</dbReference>
<feature type="compositionally biased region" description="Polar residues" evidence="2">
    <location>
        <begin position="11"/>
        <end position="27"/>
    </location>
</feature>
<keyword evidence="1" id="KW-0853">WD repeat</keyword>
<feature type="compositionally biased region" description="Basic residues" evidence="2">
    <location>
        <begin position="1"/>
        <end position="10"/>
    </location>
</feature>
<evidence type="ECO:0008006" key="9">
    <source>
        <dbReference type="Google" id="ProtNLM"/>
    </source>
</evidence>
<feature type="repeat" description="WD" evidence="1">
    <location>
        <begin position="598"/>
        <end position="639"/>
    </location>
</feature>
<evidence type="ECO:0000313" key="5">
    <source>
        <dbReference type="EMBL" id="TIB09819.1"/>
    </source>
</evidence>
<feature type="domain" description="WDR36/Utp21 N-terminal" evidence="4">
    <location>
        <begin position="66"/>
        <end position="346"/>
    </location>
</feature>
<evidence type="ECO:0000256" key="2">
    <source>
        <dbReference type="SAM" id="MobiDB-lite"/>
    </source>
</evidence>
<dbReference type="SMART" id="SM00320">
    <property type="entry name" value="WD40"/>
    <property type="match status" value="7"/>
</dbReference>
<dbReference type="PANTHER" id="PTHR22840:SF12">
    <property type="entry name" value="WD REPEAT-CONTAINING PROTEIN 36"/>
    <property type="match status" value="1"/>
</dbReference>
<dbReference type="GO" id="GO:0034388">
    <property type="term" value="C:Pwp2p-containing subcomplex of 90S preribosome"/>
    <property type="evidence" value="ECO:0007669"/>
    <property type="project" value="TreeGrafter"/>
</dbReference>
<feature type="domain" description="WDR36/Utp21 C-terminal" evidence="3">
    <location>
        <begin position="725"/>
        <end position="922"/>
    </location>
</feature>
<dbReference type="SUPFAM" id="SSF50978">
    <property type="entry name" value="WD40 repeat-like"/>
    <property type="match status" value="2"/>
</dbReference>
<dbReference type="InterPro" id="IPR036322">
    <property type="entry name" value="WD40_repeat_dom_sf"/>
</dbReference>
<dbReference type="Proteomes" id="UP000310689">
    <property type="component" value="Unassembled WGS sequence"/>
</dbReference>
<dbReference type="PROSITE" id="PS50082">
    <property type="entry name" value="WD_REPEATS_2"/>
    <property type="match status" value="2"/>
</dbReference>
<dbReference type="InterPro" id="IPR059157">
    <property type="entry name" value="WDR36-Utp21_N"/>
</dbReference>
<gene>
    <name evidence="6" type="ORF">E3P86_03398</name>
    <name evidence="5" type="ORF">E3P90_03103</name>
</gene>
<comment type="caution">
    <text evidence="6">The sequence shown here is derived from an EMBL/GenBank/DDBJ whole genome shotgun (WGS) entry which is preliminary data.</text>
</comment>
<protein>
    <recommendedName>
        <fullName evidence="9">Small-subunit processome Utp21 domain-containing protein</fullName>
    </recommendedName>
</protein>
<reference evidence="7 8" key="1">
    <citation type="submission" date="2019-03" db="EMBL/GenBank/DDBJ databases">
        <title>Sequencing 23 genomes of Wallemia ichthyophaga.</title>
        <authorList>
            <person name="Gostincar C."/>
        </authorList>
    </citation>
    <scope>NUCLEOTIDE SEQUENCE [LARGE SCALE GENOMIC DNA]</scope>
    <source>
        <strain evidence="6 8">EXF-6200</strain>
        <strain evidence="5 7">EXF-8621</strain>
    </source>
</reference>
<dbReference type="InterPro" id="IPR015943">
    <property type="entry name" value="WD40/YVTN_repeat-like_dom_sf"/>
</dbReference>
<dbReference type="EMBL" id="SPOI01000242">
    <property type="protein sequence ID" value="TIB31035.1"/>
    <property type="molecule type" value="Genomic_DNA"/>
</dbReference>
<evidence type="ECO:0000313" key="7">
    <source>
        <dbReference type="Proteomes" id="UP000306954"/>
    </source>
</evidence>
<accession>A0A4T0H5W7</accession>
<dbReference type="Pfam" id="PF25171">
    <property type="entry name" value="Beta-prop_WDR36-Utp21_1st"/>
    <property type="match status" value="1"/>
</dbReference>
<evidence type="ECO:0000259" key="4">
    <source>
        <dbReference type="Pfam" id="PF25171"/>
    </source>
</evidence>
<dbReference type="Proteomes" id="UP000306954">
    <property type="component" value="Unassembled WGS sequence"/>
</dbReference>
<evidence type="ECO:0000256" key="1">
    <source>
        <dbReference type="PROSITE-ProRule" id="PRU00221"/>
    </source>
</evidence>
<dbReference type="GO" id="GO:0032040">
    <property type="term" value="C:small-subunit processome"/>
    <property type="evidence" value="ECO:0007669"/>
    <property type="project" value="InterPro"/>
</dbReference>
<dbReference type="InterPro" id="IPR001680">
    <property type="entry name" value="WD40_rpt"/>
</dbReference>
<dbReference type="GO" id="GO:0006364">
    <property type="term" value="P:rRNA processing"/>
    <property type="evidence" value="ECO:0007669"/>
    <property type="project" value="InterPro"/>
</dbReference>
<proteinExistence type="predicted"/>
<evidence type="ECO:0000313" key="8">
    <source>
        <dbReference type="Proteomes" id="UP000310689"/>
    </source>
</evidence>
<evidence type="ECO:0000259" key="3">
    <source>
        <dbReference type="Pfam" id="PF04192"/>
    </source>
</evidence>
<dbReference type="PANTHER" id="PTHR22840">
    <property type="entry name" value="WD REPEAT-CONTAINING PROTEIN 36"/>
    <property type="match status" value="1"/>
</dbReference>
<evidence type="ECO:0000313" key="6">
    <source>
        <dbReference type="EMBL" id="TIB31035.1"/>
    </source>
</evidence>